<dbReference type="GO" id="GO:0003824">
    <property type="term" value="F:catalytic activity"/>
    <property type="evidence" value="ECO:0007669"/>
    <property type="project" value="InterPro"/>
</dbReference>
<organism evidence="2 3">
    <name type="scientific">Arsenicitalea aurantiaca</name>
    <dbReference type="NCBI Taxonomy" id="1783274"/>
    <lineage>
        <taxon>Bacteria</taxon>
        <taxon>Pseudomonadati</taxon>
        <taxon>Pseudomonadota</taxon>
        <taxon>Alphaproteobacteria</taxon>
        <taxon>Hyphomicrobiales</taxon>
        <taxon>Devosiaceae</taxon>
        <taxon>Arsenicitalea</taxon>
    </lineage>
</organism>
<reference evidence="2 3" key="1">
    <citation type="journal article" date="2016" name="Int. J. Syst. Evol. Microbiol.">
        <title>Arsenicitalea aurantiaca gen. nov., sp. nov., a new member of the family Hyphomicrobiaceae, isolated from high-arsenic sediment.</title>
        <authorList>
            <person name="Mu Y."/>
            <person name="Zhou L."/>
            <person name="Zeng X.C."/>
            <person name="Liu L."/>
            <person name="Pan Y."/>
            <person name="Chen X."/>
            <person name="Wang J."/>
            <person name="Li S."/>
            <person name="Li W.J."/>
            <person name="Wang Y."/>
        </authorList>
    </citation>
    <scope>NUCLEOTIDE SEQUENCE [LARGE SCALE GENOMIC DNA]</scope>
    <source>
        <strain evidence="2 3">42-50</strain>
    </source>
</reference>
<gene>
    <name evidence="2" type="ORF">EMQ25_03900</name>
</gene>
<keyword evidence="3" id="KW-1185">Reference proteome</keyword>
<evidence type="ECO:0000313" key="2">
    <source>
        <dbReference type="EMBL" id="RUT35105.1"/>
    </source>
</evidence>
<dbReference type="Pfam" id="PF03473">
    <property type="entry name" value="MOSC"/>
    <property type="match status" value="1"/>
</dbReference>
<dbReference type="InterPro" id="IPR005302">
    <property type="entry name" value="MoCF_Sase_C"/>
</dbReference>
<name>A0A433XLY9_9HYPH</name>
<comment type="caution">
    <text evidence="2">The sequence shown here is derived from an EMBL/GenBank/DDBJ whole genome shotgun (WGS) entry which is preliminary data.</text>
</comment>
<dbReference type="GO" id="GO:0030151">
    <property type="term" value="F:molybdenum ion binding"/>
    <property type="evidence" value="ECO:0007669"/>
    <property type="project" value="InterPro"/>
</dbReference>
<dbReference type="Proteomes" id="UP000281547">
    <property type="component" value="Unassembled WGS sequence"/>
</dbReference>
<evidence type="ECO:0000259" key="1">
    <source>
        <dbReference type="PROSITE" id="PS51340"/>
    </source>
</evidence>
<dbReference type="EMBL" id="RZNJ01000001">
    <property type="protein sequence ID" value="RUT35105.1"/>
    <property type="molecule type" value="Genomic_DNA"/>
</dbReference>
<dbReference type="OrthoDB" id="9808413at2"/>
<dbReference type="PANTHER" id="PTHR36930">
    <property type="entry name" value="METAL-SULFUR CLUSTER BIOSYNTHESIS PROTEINS YUAD-RELATED"/>
    <property type="match status" value="1"/>
</dbReference>
<proteinExistence type="predicted"/>
<evidence type="ECO:0000313" key="3">
    <source>
        <dbReference type="Proteomes" id="UP000281547"/>
    </source>
</evidence>
<dbReference type="PANTHER" id="PTHR36930:SF1">
    <property type="entry name" value="MOSC DOMAIN-CONTAINING PROTEIN"/>
    <property type="match status" value="1"/>
</dbReference>
<dbReference type="RefSeq" id="WP_127187225.1">
    <property type="nucleotide sequence ID" value="NZ_RZNJ01000001.1"/>
</dbReference>
<feature type="domain" description="MOSC" evidence="1">
    <location>
        <begin position="27"/>
        <end position="184"/>
    </location>
</feature>
<protein>
    <submittedName>
        <fullName evidence="2">Molybdenum cofactor sulfurase</fullName>
    </submittedName>
</protein>
<dbReference type="SUPFAM" id="SSF50800">
    <property type="entry name" value="PK beta-barrel domain-like"/>
    <property type="match status" value="1"/>
</dbReference>
<dbReference type="AlphaFoldDB" id="A0A433XLY9"/>
<dbReference type="InterPro" id="IPR052716">
    <property type="entry name" value="MOSC_domain"/>
</dbReference>
<accession>A0A433XLY9</accession>
<dbReference type="PROSITE" id="PS51340">
    <property type="entry name" value="MOSC"/>
    <property type="match status" value="1"/>
</dbReference>
<dbReference type="InterPro" id="IPR011037">
    <property type="entry name" value="Pyrv_Knase-like_insert_dom_sf"/>
</dbReference>
<sequence>MTPFIRARTLEGRVTQLLAAEGSSFETTAVPALDLSYEGIPADRHSGLLRKSGPREPWYPRGTEMRNERQLSILGQDELLALARDLDIPCLAAEWIGGNLVLEGVPHVSLLPPRTLLMFDGGVTIRIDGDNGPCRKSGAMIARHVEGRPDLEFAFVKIAQHRRGVLGWVERAGRITAGETVRVRIWEQQPYPDPEPHQR</sequence>
<dbReference type="Gene3D" id="2.40.33.20">
    <property type="entry name" value="PK beta-barrel domain-like"/>
    <property type="match status" value="1"/>
</dbReference>
<dbReference type="GO" id="GO:0030170">
    <property type="term" value="F:pyridoxal phosphate binding"/>
    <property type="evidence" value="ECO:0007669"/>
    <property type="project" value="InterPro"/>
</dbReference>